<name>A0AAQ3M3L6_9PEZI</name>
<dbReference type="EMBL" id="CP138583">
    <property type="protein sequence ID" value="WPH00200.1"/>
    <property type="molecule type" value="Genomic_DNA"/>
</dbReference>
<dbReference type="PANTHER" id="PTHR11820:SF100">
    <property type="entry name" value="FUMARYLACETOACETATE HYDROLASE FAMILY PROTEIN (AFU_ORTHOLOGUE AFUA_4G01490)"/>
    <property type="match status" value="1"/>
</dbReference>
<dbReference type="Pfam" id="PF01557">
    <property type="entry name" value="FAA_hydrolase"/>
    <property type="match status" value="1"/>
</dbReference>
<proteinExistence type="inferred from homology"/>
<keyword evidence="5" id="KW-1185">Reference proteome</keyword>
<feature type="domain" description="Fumarylacetoacetase-like C-terminal" evidence="3">
    <location>
        <begin position="177"/>
        <end position="386"/>
    </location>
</feature>
<dbReference type="AlphaFoldDB" id="A0AAQ3M3L6"/>
<dbReference type="PANTHER" id="PTHR11820">
    <property type="entry name" value="ACYLPYRUVASE"/>
    <property type="match status" value="1"/>
</dbReference>
<comment type="similarity">
    <text evidence="1">Belongs to the FAH family.</text>
</comment>
<evidence type="ECO:0000256" key="1">
    <source>
        <dbReference type="ARBA" id="ARBA00010211"/>
    </source>
</evidence>
<dbReference type="GO" id="GO:0050163">
    <property type="term" value="F:oxaloacetate tautomerase activity"/>
    <property type="evidence" value="ECO:0007669"/>
    <property type="project" value="UniProtKB-ARBA"/>
</dbReference>
<dbReference type="InterPro" id="IPR036663">
    <property type="entry name" value="Fumarylacetoacetase_C_sf"/>
</dbReference>
<evidence type="ECO:0000259" key="3">
    <source>
        <dbReference type="Pfam" id="PF01557"/>
    </source>
</evidence>
<gene>
    <name evidence="4" type="ORF">R9X50_00302300</name>
</gene>
<protein>
    <recommendedName>
        <fullName evidence="3">Fumarylacetoacetase-like C-terminal domain-containing protein</fullName>
    </recommendedName>
</protein>
<evidence type="ECO:0000313" key="4">
    <source>
        <dbReference type="EMBL" id="WPH00200.1"/>
    </source>
</evidence>
<sequence length="390" mass="42447">MAVDCLPGVRLAISVSAPHKERQSLASINDLLSIINPQGQYMLSSTRIFLRTVTQRTYSVNRQLPLSSNKTRPLVASSSSFLRSSVYIRSQFRTVTMAPLTKWNRLVRYVSAKDGQIHFGEPIVSDEKADIDQLAREGQLNVKVLEGANFLQAEPTGAEDTVKTLLGPLTPNDVPVIRCTGLNYKTHILETGFDLPANPTLFIKPNQAVSDTNAAVPIPPLGQTHCDYEGELTIVIGKNAKNVSEADALDYVAGYVSGNDVSCRDWQMDKDKAGMMPQWSFSKSFDKYAPLGPCIVSTAVLGDAKGLRLQTLVNGEVRQDSNTSDLCFGVRKLVSFFSTGQTLQAGSLIMTGTPGGVAMGMKPPKFLQDGDEVVVDIEGIGKVRNVMKFE</sequence>
<organism evidence="4 5">
    <name type="scientific">Acrodontium crateriforme</name>
    <dbReference type="NCBI Taxonomy" id="150365"/>
    <lineage>
        <taxon>Eukaryota</taxon>
        <taxon>Fungi</taxon>
        <taxon>Dikarya</taxon>
        <taxon>Ascomycota</taxon>
        <taxon>Pezizomycotina</taxon>
        <taxon>Dothideomycetes</taxon>
        <taxon>Dothideomycetidae</taxon>
        <taxon>Mycosphaerellales</taxon>
        <taxon>Teratosphaeriaceae</taxon>
        <taxon>Acrodontium</taxon>
    </lineage>
</organism>
<dbReference type="GO" id="GO:0006107">
    <property type="term" value="P:oxaloacetate metabolic process"/>
    <property type="evidence" value="ECO:0007669"/>
    <property type="project" value="UniProtKB-ARBA"/>
</dbReference>
<evidence type="ECO:0000256" key="2">
    <source>
        <dbReference type="ARBA" id="ARBA00022723"/>
    </source>
</evidence>
<evidence type="ECO:0000313" key="5">
    <source>
        <dbReference type="Proteomes" id="UP001303373"/>
    </source>
</evidence>
<dbReference type="Proteomes" id="UP001303373">
    <property type="component" value="Chromosome 4"/>
</dbReference>
<dbReference type="FunFam" id="3.90.850.10:FF:000002">
    <property type="entry name" value="2-hydroxyhepta-2,4-diene-1,7-dioate isomerase"/>
    <property type="match status" value="1"/>
</dbReference>
<reference evidence="4 5" key="1">
    <citation type="submission" date="2023-11" db="EMBL/GenBank/DDBJ databases">
        <title>An acidophilic fungus is an integral part of prey digestion in a carnivorous sundew plant.</title>
        <authorList>
            <person name="Tsai I.J."/>
        </authorList>
    </citation>
    <scope>NUCLEOTIDE SEQUENCE [LARGE SCALE GENOMIC DNA]</scope>
    <source>
        <strain evidence="4">169a</strain>
    </source>
</reference>
<dbReference type="Gene3D" id="3.90.850.10">
    <property type="entry name" value="Fumarylacetoacetase-like, C-terminal domain"/>
    <property type="match status" value="1"/>
</dbReference>
<accession>A0AAQ3M3L6</accession>
<keyword evidence="2" id="KW-0479">Metal-binding</keyword>
<dbReference type="SUPFAM" id="SSF56529">
    <property type="entry name" value="FAH"/>
    <property type="match status" value="1"/>
</dbReference>
<dbReference type="InterPro" id="IPR011234">
    <property type="entry name" value="Fumarylacetoacetase-like_C"/>
</dbReference>
<dbReference type="GO" id="GO:0046872">
    <property type="term" value="F:metal ion binding"/>
    <property type="evidence" value="ECO:0007669"/>
    <property type="project" value="UniProtKB-KW"/>
</dbReference>